<keyword evidence="3" id="KW-1185">Reference proteome</keyword>
<dbReference type="OrthoDB" id="2747179at2759"/>
<feature type="compositionally biased region" description="Low complexity" evidence="1">
    <location>
        <begin position="27"/>
        <end position="45"/>
    </location>
</feature>
<name>A0A5C3MAP6_9AGAR</name>
<feature type="compositionally biased region" description="Low complexity" evidence="1">
    <location>
        <begin position="134"/>
        <end position="148"/>
    </location>
</feature>
<evidence type="ECO:0000256" key="1">
    <source>
        <dbReference type="SAM" id="MobiDB-lite"/>
    </source>
</evidence>
<dbReference type="Proteomes" id="UP000308652">
    <property type="component" value="Unassembled WGS sequence"/>
</dbReference>
<proteinExistence type="predicted"/>
<evidence type="ECO:0000313" key="3">
    <source>
        <dbReference type="Proteomes" id="UP000308652"/>
    </source>
</evidence>
<sequence>MNPPSRSSTREEQQQQQQEGSKDIIVDVDSTSSTSTQIQQATQSIHPEQDGKLAPSTEVKSGEDYATYASPFELYPFLRYRSRPMSSDRLATNSQASPSTSTSVIPSTTLVSSTAQSSLPSTFPAASIYPSSLSTPSFTSQSSSSSSSVPIPDLRPLKLATSSRMLDPSKRICQYEVPGGGVCRDDHCEDLHLNRIMGSGTDVGSGVEPSDEETAEYLYNVMPSNWLTTHNVSTSNIISALREARQVRKTPMVLDERVEQALSSLGSPPPPPPPT</sequence>
<gene>
    <name evidence="2" type="ORF">BDQ12DRAFT_680167</name>
</gene>
<feature type="region of interest" description="Disordered" evidence="1">
    <location>
        <begin position="134"/>
        <end position="154"/>
    </location>
</feature>
<protein>
    <recommendedName>
        <fullName evidence="4">Zinc-finger domain-containing protein</fullName>
    </recommendedName>
</protein>
<dbReference type="AlphaFoldDB" id="A0A5C3MAP6"/>
<dbReference type="EMBL" id="ML213596">
    <property type="protein sequence ID" value="TFK40858.1"/>
    <property type="molecule type" value="Genomic_DNA"/>
</dbReference>
<organism evidence="2 3">
    <name type="scientific">Crucibulum laeve</name>
    <dbReference type="NCBI Taxonomy" id="68775"/>
    <lineage>
        <taxon>Eukaryota</taxon>
        <taxon>Fungi</taxon>
        <taxon>Dikarya</taxon>
        <taxon>Basidiomycota</taxon>
        <taxon>Agaricomycotina</taxon>
        <taxon>Agaricomycetes</taxon>
        <taxon>Agaricomycetidae</taxon>
        <taxon>Agaricales</taxon>
        <taxon>Agaricineae</taxon>
        <taxon>Nidulariaceae</taxon>
        <taxon>Crucibulum</taxon>
    </lineage>
</organism>
<reference evidence="2 3" key="1">
    <citation type="journal article" date="2019" name="Nat. Ecol. Evol.">
        <title>Megaphylogeny resolves global patterns of mushroom evolution.</title>
        <authorList>
            <person name="Varga T."/>
            <person name="Krizsan K."/>
            <person name="Foldi C."/>
            <person name="Dima B."/>
            <person name="Sanchez-Garcia M."/>
            <person name="Sanchez-Ramirez S."/>
            <person name="Szollosi G.J."/>
            <person name="Szarkandi J.G."/>
            <person name="Papp V."/>
            <person name="Albert L."/>
            <person name="Andreopoulos W."/>
            <person name="Angelini C."/>
            <person name="Antonin V."/>
            <person name="Barry K.W."/>
            <person name="Bougher N.L."/>
            <person name="Buchanan P."/>
            <person name="Buyck B."/>
            <person name="Bense V."/>
            <person name="Catcheside P."/>
            <person name="Chovatia M."/>
            <person name="Cooper J."/>
            <person name="Damon W."/>
            <person name="Desjardin D."/>
            <person name="Finy P."/>
            <person name="Geml J."/>
            <person name="Haridas S."/>
            <person name="Hughes K."/>
            <person name="Justo A."/>
            <person name="Karasinski D."/>
            <person name="Kautmanova I."/>
            <person name="Kiss B."/>
            <person name="Kocsube S."/>
            <person name="Kotiranta H."/>
            <person name="LaButti K.M."/>
            <person name="Lechner B.E."/>
            <person name="Liimatainen K."/>
            <person name="Lipzen A."/>
            <person name="Lukacs Z."/>
            <person name="Mihaltcheva S."/>
            <person name="Morgado L.N."/>
            <person name="Niskanen T."/>
            <person name="Noordeloos M.E."/>
            <person name="Ohm R.A."/>
            <person name="Ortiz-Santana B."/>
            <person name="Ovrebo C."/>
            <person name="Racz N."/>
            <person name="Riley R."/>
            <person name="Savchenko A."/>
            <person name="Shiryaev A."/>
            <person name="Soop K."/>
            <person name="Spirin V."/>
            <person name="Szebenyi C."/>
            <person name="Tomsovsky M."/>
            <person name="Tulloss R.E."/>
            <person name="Uehling J."/>
            <person name="Grigoriev I.V."/>
            <person name="Vagvolgyi C."/>
            <person name="Papp T."/>
            <person name="Martin F.M."/>
            <person name="Miettinen O."/>
            <person name="Hibbett D.S."/>
            <person name="Nagy L.G."/>
        </authorList>
    </citation>
    <scope>NUCLEOTIDE SEQUENCE [LARGE SCALE GENOMIC DNA]</scope>
    <source>
        <strain evidence="2 3">CBS 166.37</strain>
    </source>
</reference>
<accession>A0A5C3MAP6</accession>
<evidence type="ECO:0000313" key="2">
    <source>
        <dbReference type="EMBL" id="TFK40858.1"/>
    </source>
</evidence>
<feature type="region of interest" description="Disordered" evidence="1">
    <location>
        <begin position="1"/>
        <end position="65"/>
    </location>
</feature>
<evidence type="ECO:0008006" key="4">
    <source>
        <dbReference type="Google" id="ProtNLM"/>
    </source>
</evidence>